<gene>
    <name evidence="1" type="ORF">HHL24_35130</name>
</gene>
<dbReference type="InterPro" id="IPR019238">
    <property type="entry name" value="AbiEi_2"/>
</dbReference>
<protein>
    <submittedName>
        <fullName evidence="1">Uncharacterized protein</fullName>
    </submittedName>
</protein>
<proteinExistence type="predicted"/>
<keyword evidence="2" id="KW-1185">Reference proteome</keyword>
<sequence length="361" mass="39694">MSSTNNPTFAEMQLVEEACAAFQNATRRFKAKPFTAKITNARPANSAMADTSVQFDISGEKFVMPVYVKARIGTSGGLLAQHHMYARQLNGRSRPLMLVTQHVGPELANLLIEQNVPFLDAAGNVYLAEPEATVMVTGRPKASHGVLVPGTRSTTRTGLQVMFALAAHPGLVSMPYRTIADVANVSLNSVKQAMDDLLARGLVGESRSGSRSLPDWPRFVAEWVSLYPSRLRPKLGGRRFSSTSPDWWRKFDFASFSALLGGEAGAEVMTDHLKAASATVYTYQAITRDFMIRARLRPDERGDVEILEAFWPQPPIETWREYGLPLVHPLLIYADLVATGDSRNLSIAEQIYEAKLASSHA</sequence>
<dbReference type="AlphaFoldDB" id="A0A848ITH4"/>
<organism evidence="1 2">
    <name type="scientific">Paraburkholderia polaris</name>
    <dbReference type="NCBI Taxonomy" id="2728848"/>
    <lineage>
        <taxon>Bacteria</taxon>
        <taxon>Pseudomonadati</taxon>
        <taxon>Pseudomonadota</taxon>
        <taxon>Betaproteobacteria</taxon>
        <taxon>Burkholderiales</taxon>
        <taxon>Burkholderiaceae</taxon>
        <taxon>Paraburkholderia</taxon>
    </lineage>
</organism>
<dbReference type="Proteomes" id="UP000544134">
    <property type="component" value="Unassembled WGS sequence"/>
</dbReference>
<accession>A0A848ITH4</accession>
<name>A0A848ITH4_9BURK</name>
<dbReference type="Pfam" id="PF09952">
    <property type="entry name" value="AbiEi_2"/>
    <property type="match status" value="1"/>
</dbReference>
<evidence type="ECO:0000313" key="1">
    <source>
        <dbReference type="EMBL" id="NMM03124.1"/>
    </source>
</evidence>
<dbReference type="EMBL" id="JABBGJ010000049">
    <property type="protein sequence ID" value="NMM03124.1"/>
    <property type="molecule type" value="Genomic_DNA"/>
</dbReference>
<dbReference type="RefSeq" id="WP_169489881.1">
    <property type="nucleotide sequence ID" value="NZ_JABBGJ010000049.1"/>
</dbReference>
<evidence type="ECO:0000313" key="2">
    <source>
        <dbReference type="Proteomes" id="UP000544134"/>
    </source>
</evidence>
<reference evidence="1 2" key="1">
    <citation type="submission" date="2020-04" db="EMBL/GenBank/DDBJ databases">
        <title>Paraburkholderia sp. RP-4-7 isolated from soil.</title>
        <authorList>
            <person name="Dahal R.H."/>
        </authorList>
    </citation>
    <scope>NUCLEOTIDE SEQUENCE [LARGE SCALE GENOMIC DNA]</scope>
    <source>
        <strain evidence="1 2">RP-4-7</strain>
    </source>
</reference>
<comment type="caution">
    <text evidence="1">The sequence shown here is derived from an EMBL/GenBank/DDBJ whole genome shotgun (WGS) entry which is preliminary data.</text>
</comment>